<evidence type="ECO:0000313" key="2">
    <source>
        <dbReference type="Proteomes" id="UP000825799"/>
    </source>
</evidence>
<dbReference type="EMBL" id="CP080590">
    <property type="protein sequence ID" value="QYO78335.1"/>
    <property type="molecule type" value="Genomic_DNA"/>
</dbReference>
<evidence type="ECO:0000313" key="1">
    <source>
        <dbReference type="EMBL" id="QYO78335.1"/>
    </source>
</evidence>
<accession>A0ABX8WPE9</accession>
<keyword evidence="2" id="KW-1185">Reference proteome</keyword>
<sequence>MVIRERDRAIARSSFRVAVGIIERRHADVADIARAALEHPGPITVRALLHAGNGKPWQHMLIEALAEAGIAAAEDVLGGADVVEYELRRDPGESDEDYERRRHLLGGGRIVIGVDELSQDELEAIANSEIPEELRWSSDDEGDDE</sequence>
<dbReference type="RefSeq" id="WP_220306814.1">
    <property type="nucleotide sequence ID" value="NZ_CP080590.1"/>
</dbReference>
<proteinExistence type="predicted"/>
<dbReference type="Proteomes" id="UP000825799">
    <property type="component" value="Chromosome"/>
</dbReference>
<organism evidence="1 2">
    <name type="scientific">Devosia salina</name>
    <dbReference type="NCBI Taxonomy" id="2860336"/>
    <lineage>
        <taxon>Bacteria</taxon>
        <taxon>Pseudomonadati</taxon>
        <taxon>Pseudomonadota</taxon>
        <taxon>Alphaproteobacteria</taxon>
        <taxon>Hyphomicrobiales</taxon>
        <taxon>Devosiaceae</taxon>
        <taxon>Devosia</taxon>
    </lineage>
</organism>
<gene>
    <name evidence="1" type="ORF">K1X15_07235</name>
</gene>
<protein>
    <submittedName>
        <fullName evidence="1">Uncharacterized protein</fullName>
    </submittedName>
</protein>
<reference evidence="1 2" key="1">
    <citation type="submission" date="2021-08" db="EMBL/GenBank/DDBJ databases">
        <title>Devosia salina sp. nov., isolated from the South China Sea sediment.</title>
        <authorList>
            <person name="Zhou Z."/>
        </authorList>
    </citation>
    <scope>NUCLEOTIDE SEQUENCE [LARGE SCALE GENOMIC DNA]</scope>
    <source>
        <strain evidence="1 2">SCS-3</strain>
    </source>
</reference>
<name>A0ABX8WPE9_9HYPH</name>